<dbReference type="SMART" id="SM00480">
    <property type="entry name" value="POL3Bc"/>
    <property type="match status" value="1"/>
</dbReference>
<dbReference type="GO" id="GO:0008408">
    <property type="term" value="F:3'-5' exonuclease activity"/>
    <property type="evidence" value="ECO:0007669"/>
    <property type="project" value="InterPro"/>
</dbReference>
<evidence type="ECO:0000256" key="9">
    <source>
        <dbReference type="PIRNR" id="PIRNR000804"/>
    </source>
</evidence>
<feature type="domain" description="DNA polymerase III beta sliding clamp N-terminal" evidence="10">
    <location>
        <begin position="15"/>
        <end position="143"/>
    </location>
</feature>
<dbReference type="Pfam" id="PF02767">
    <property type="entry name" value="DNA_pol3_beta_2"/>
    <property type="match status" value="1"/>
</dbReference>
<comment type="subcellular location">
    <subcellularLocation>
        <location evidence="1 9">Cytoplasm</location>
    </subcellularLocation>
</comment>
<dbReference type="InterPro" id="IPR001001">
    <property type="entry name" value="DNA_polIII_beta"/>
</dbReference>
<dbReference type="Gene3D" id="3.70.10.10">
    <property type="match status" value="1"/>
</dbReference>
<dbReference type="Proteomes" id="UP000016960">
    <property type="component" value="Unassembled WGS sequence"/>
</dbReference>
<comment type="function">
    <text evidence="9">Confers DNA tethering and processivity to DNA polymerases and other proteins. Acts as a clamp, forming a ring around DNA (a reaction catalyzed by the clamp-loading complex) which diffuses in an ATP-independent manner freely and bidirectionally along dsDNA. Initially characterized for its ability to contact the catalytic subunit of DNA polymerase III (Pol III), a complex, multichain enzyme responsible for most of the replicative synthesis in bacteria; Pol III exhibits 3'-5' exonuclease proofreading activity. The beta chain is required for initiation of replication as well as for processivity of DNA replication.</text>
</comment>
<comment type="subunit">
    <text evidence="9">Forms a ring-shaped head-to-tail homodimer around DNA.</text>
</comment>
<evidence type="ECO:0000256" key="8">
    <source>
        <dbReference type="ARBA" id="ARBA00023125"/>
    </source>
</evidence>
<evidence type="ECO:0000256" key="5">
    <source>
        <dbReference type="ARBA" id="ARBA00022695"/>
    </source>
</evidence>
<keyword evidence="14" id="KW-1185">Reference proteome</keyword>
<dbReference type="NCBIfam" id="TIGR00663">
    <property type="entry name" value="dnan"/>
    <property type="match status" value="1"/>
</dbReference>
<sequence length="399" mass="43073">MSFDSTATEIFDKQMKLTCSQSDLNAHLSSVSRAVPSRPAHPILGNVLLEADEAAQTVKLTAFDHSLGLQASFPAQVSETSAVALPARLLNDLVARLPEGELTLSCAPVEADKLEGGVLGTIVHTSGRYQLRGTSAKEFPELPAVAGEPIDLEAAMLAEGLAATLFAASPDETKQVLTGVHLTQPEGGLEFAATDGHRLVVVETTSEEDVPPSAGPTLAVTIPARALRELERMLSSCEPGERVMFRADDRQVVFEFGNRRLTSRKLDGAYPAYRQLIPQQFERRLTVDRRRLQSSLEVASVMADQKNNIVKFSLDSAGQELSLSVDAQDVGNARESLPAQITGESMDIAFNIRYLMDGLKVLQASEVQIQLNSSTQPAIVTPVGGQKLTYLVMPVQLRK</sequence>
<keyword evidence="4 9" id="KW-0808">Transferase</keyword>
<dbReference type="PATRIC" id="fig|582515.4.peg.4149"/>
<evidence type="ECO:0000256" key="6">
    <source>
        <dbReference type="ARBA" id="ARBA00022705"/>
    </source>
</evidence>
<proteinExistence type="inferred from homology"/>
<dbReference type="AlphaFoldDB" id="U5D5E3"/>
<evidence type="ECO:0000256" key="3">
    <source>
        <dbReference type="ARBA" id="ARBA00022490"/>
    </source>
</evidence>
<protein>
    <recommendedName>
        <fullName evidence="9">Beta sliding clamp</fullName>
    </recommendedName>
</protein>
<dbReference type="InParanoid" id="U5D5E3"/>
<dbReference type="SUPFAM" id="SSF55979">
    <property type="entry name" value="DNA clamp"/>
    <property type="match status" value="3"/>
</dbReference>
<dbReference type="InterPro" id="IPR022635">
    <property type="entry name" value="DNA_polIII_beta_C"/>
</dbReference>
<evidence type="ECO:0000259" key="12">
    <source>
        <dbReference type="Pfam" id="PF02768"/>
    </source>
</evidence>
<feature type="domain" description="DNA polymerase III beta sliding clamp central" evidence="11">
    <location>
        <begin position="152"/>
        <end position="271"/>
    </location>
</feature>
<dbReference type="GO" id="GO:0003887">
    <property type="term" value="F:DNA-directed DNA polymerase activity"/>
    <property type="evidence" value="ECO:0007669"/>
    <property type="project" value="UniProtKB-UniRule"/>
</dbReference>
<reference evidence="13 14" key="1">
    <citation type="submission" date="2013-05" db="EMBL/GenBank/DDBJ databases">
        <title>Draft genome sequence of Rubidibacter lacunae KORDI 51-2.</title>
        <authorList>
            <person name="Choi D.H."/>
            <person name="Noh J.H."/>
            <person name="Kwon K.-K."/>
            <person name="Lee J.-H."/>
            <person name="Ryu J.-Y."/>
        </authorList>
    </citation>
    <scope>NUCLEOTIDE SEQUENCE [LARGE SCALE GENOMIC DNA]</scope>
    <source>
        <strain evidence="13 14">KORDI 51-2</strain>
    </source>
</reference>
<dbReference type="CDD" id="cd00140">
    <property type="entry name" value="beta_clamp"/>
    <property type="match status" value="1"/>
</dbReference>
<dbReference type="STRING" id="582515.KR51_00036810"/>
<keyword evidence="3 9" id="KW-0963">Cytoplasm</keyword>
<dbReference type="PANTHER" id="PTHR30478:SF0">
    <property type="entry name" value="BETA SLIDING CLAMP"/>
    <property type="match status" value="1"/>
</dbReference>
<keyword evidence="8" id="KW-0238">DNA-binding</keyword>
<dbReference type="eggNOG" id="COG0592">
    <property type="taxonomic scope" value="Bacteria"/>
</dbReference>
<dbReference type="InterPro" id="IPR046938">
    <property type="entry name" value="DNA_clamp_sf"/>
</dbReference>
<keyword evidence="5 9" id="KW-0548">Nucleotidyltransferase</keyword>
<evidence type="ECO:0000259" key="10">
    <source>
        <dbReference type="Pfam" id="PF00712"/>
    </source>
</evidence>
<evidence type="ECO:0000256" key="4">
    <source>
        <dbReference type="ARBA" id="ARBA00022679"/>
    </source>
</evidence>
<dbReference type="GO" id="GO:0003677">
    <property type="term" value="F:DNA binding"/>
    <property type="evidence" value="ECO:0007669"/>
    <property type="project" value="UniProtKB-UniRule"/>
</dbReference>
<name>U5D5E3_9CHRO</name>
<evidence type="ECO:0000256" key="1">
    <source>
        <dbReference type="ARBA" id="ARBA00004496"/>
    </source>
</evidence>
<dbReference type="InterPro" id="IPR022637">
    <property type="entry name" value="DNA_polIII_beta_cen"/>
</dbReference>
<dbReference type="GO" id="GO:0006271">
    <property type="term" value="P:DNA strand elongation involved in DNA replication"/>
    <property type="evidence" value="ECO:0007669"/>
    <property type="project" value="TreeGrafter"/>
</dbReference>
<dbReference type="PIRSF" id="PIRSF000804">
    <property type="entry name" value="DNA_pol_III_b"/>
    <property type="match status" value="1"/>
</dbReference>
<dbReference type="FunCoup" id="U5D5E3">
    <property type="interactions" value="358"/>
</dbReference>
<evidence type="ECO:0000259" key="11">
    <source>
        <dbReference type="Pfam" id="PF02767"/>
    </source>
</evidence>
<dbReference type="Gene3D" id="3.10.150.10">
    <property type="entry name" value="DNA Polymerase III, subunit A, domain 2"/>
    <property type="match status" value="1"/>
</dbReference>
<keyword evidence="7 9" id="KW-0239">DNA-directed DNA polymerase</keyword>
<accession>U5D5E3</accession>
<dbReference type="Pfam" id="PF00712">
    <property type="entry name" value="DNA_pol3_beta"/>
    <property type="match status" value="1"/>
</dbReference>
<evidence type="ECO:0000256" key="7">
    <source>
        <dbReference type="ARBA" id="ARBA00022932"/>
    </source>
</evidence>
<dbReference type="PANTHER" id="PTHR30478">
    <property type="entry name" value="DNA POLYMERASE III SUBUNIT BETA"/>
    <property type="match status" value="1"/>
</dbReference>
<dbReference type="GO" id="GO:0009360">
    <property type="term" value="C:DNA polymerase III complex"/>
    <property type="evidence" value="ECO:0007669"/>
    <property type="project" value="InterPro"/>
</dbReference>
<dbReference type="Pfam" id="PF02768">
    <property type="entry name" value="DNA_pol3_beta_3"/>
    <property type="match status" value="1"/>
</dbReference>
<evidence type="ECO:0000313" key="13">
    <source>
        <dbReference type="EMBL" id="ERN39898.1"/>
    </source>
</evidence>
<dbReference type="GO" id="GO:0005737">
    <property type="term" value="C:cytoplasm"/>
    <property type="evidence" value="ECO:0007669"/>
    <property type="project" value="UniProtKB-SubCell"/>
</dbReference>
<gene>
    <name evidence="13" type="ORF">KR51_00036810</name>
</gene>
<comment type="similarity">
    <text evidence="2 9">Belongs to the beta sliding clamp family.</text>
</comment>
<keyword evidence="6 9" id="KW-0235">DNA replication</keyword>
<evidence type="ECO:0000313" key="14">
    <source>
        <dbReference type="Proteomes" id="UP000016960"/>
    </source>
</evidence>
<comment type="caution">
    <text evidence="13">The sequence shown here is derived from an EMBL/GenBank/DDBJ whole genome shotgun (WGS) entry which is preliminary data.</text>
</comment>
<dbReference type="InterPro" id="IPR022634">
    <property type="entry name" value="DNA_polIII_beta_N"/>
</dbReference>
<evidence type="ECO:0000256" key="2">
    <source>
        <dbReference type="ARBA" id="ARBA00010752"/>
    </source>
</evidence>
<dbReference type="EMBL" id="ASSJ01000085">
    <property type="protein sequence ID" value="ERN39898.1"/>
    <property type="molecule type" value="Genomic_DNA"/>
</dbReference>
<organism evidence="13 14">
    <name type="scientific">Rubidibacter lacunae KORDI 51-2</name>
    <dbReference type="NCBI Taxonomy" id="582515"/>
    <lineage>
        <taxon>Bacteria</taxon>
        <taxon>Bacillati</taxon>
        <taxon>Cyanobacteriota</taxon>
        <taxon>Cyanophyceae</taxon>
        <taxon>Oscillatoriophycideae</taxon>
        <taxon>Chroococcales</taxon>
        <taxon>Aphanothecaceae</taxon>
        <taxon>Rubidibacter</taxon>
    </lineage>
</organism>
<feature type="domain" description="DNA polymerase III beta sliding clamp C-terminal" evidence="12">
    <location>
        <begin position="274"/>
        <end position="395"/>
    </location>
</feature>